<evidence type="ECO:0000313" key="2">
    <source>
        <dbReference type="Proteomes" id="UP001058403"/>
    </source>
</evidence>
<organism evidence="1 2">
    <name type="scientific">Bacteroides fragilis</name>
    <dbReference type="NCBI Taxonomy" id="817"/>
    <lineage>
        <taxon>Bacteria</taxon>
        <taxon>Pseudomonadati</taxon>
        <taxon>Bacteroidota</taxon>
        <taxon>Bacteroidia</taxon>
        <taxon>Bacteroidales</taxon>
        <taxon>Bacteroidaceae</taxon>
        <taxon>Bacteroides</taxon>
    </lineage>
</organism>
<dbReference type="RefSeq" id="WP_008769716.1">
    <property type="nucleotide sequence ID" value="NZ_BAABYZ010000001.1"/>
</dbReference>
<dbReference type="EMBL" id="CP103070">
    <property type="protein sequence ID" value="UVO89229.1"/>
    <property type="molecule type" value="Genomic_DNA"/>
</dbReference>
<protein>
    <submittedName>
        <fullName evidence="1">DUF2867 domain-containing protein</fullName>
    </submittedName>
</protein>
<reference evidence="1" key="1">
    <citation type="submission" date="2022-08" db="EMBL/GenBank/DDBJ databases">
        <title>Genome Sequencing of Bacteroides fragilis Group Isolates with Nanopore Technology.</title>
        <authorList>
            <person name="Tisza M.J."/>
            <person name="Smith D."/>
            <person name="Dekker J.P."/>
        </authorList>
    </citation>
    <scope>NUCLEOTIDE SEQUENCE</scope>
    <source>
        <strain evidence="1">BFG-49</strain>
    </source>
</reference>
<gene>
    <name evidence="1" type="ORF">NXW39_18015</name>
</gene>
<sequence length="105" mass="12184">MKQPKTNPDSLIENYLPADYYDSFSKESHNKNVISIDEFADIAFNQLPSSIILLLIVRNSLIKPFGLDTNRRVTDMECEKSQHKIVFGMSDKHLTFTYPFDVRIK</sequence>
<dbReference type="Proteomes" id="UP001058403">
    <property type="component" value="Chromosome"/>
</dbReference>
<evidence type="ECO:0000313" key="1">
    <source>
        <dbReference type="EMBL" id="UVO89229.1"/>
    </source>
</evidence>
<dbReference type="AlphaFoldDB" id="A0A9X9IL31"/>
<name>A0A9X9IL31_BACFG</name>
<proteinExistence type="predicted"/>
<accession>A0A9X9IL31</accession>